<feature type="region of interest" description="Disordered" evidence="1">
    <location>
        <begin position="63"/>
        <end position="85"/>
    </location>
</feature>
<feature type="compositionally biased region" description="Basic and acidic residues" evidence="1">
    <location>
        <begin position="1"/>
        <end position="13"/>
    </location>
</feature>
<protein>
    <submittedName>
        <fullName evidence="2">Uncharacterized protein</fullName>
    </submittedName>
</protein>
<dbReference type="RefSeq" id="WP_171470235.1">
    <property type="nucleotide sequence ID" value="NZ_CP053452.2"/>
</dbReference>
<feature type="region of interest" description="Disordered" evidence="1">
    <location>
        <begin position="1"/>
        <end position="23"/>
    </location>
</feature>
<keyword evidence="3" id="KW-1185">Reference proteome</keyword>
<dbReference type="EMBL" id="CP053452">
    <property type="protein sequence ID" value="QJW94191.1"/>
    <property type="molecule type" value="Genomic_DNA"/>
</dbReference>
<evidence type="ECO:0000256" key="1">
    <source>
        <dbReference type="SAM" id="MobiDB-lite"/>
    </source>
</evidence>
<organism evidence="2 3">
    <name type="scientific">Frigoriglobus tundricola</name>
    <dbReference type="NCBI Taxonomy" id="2774151"/>
    <lineage>
        <taxon>Bacteria</taxon>
        <taxon>Pseudomonadati</taxon>
        <taxon>Planctomycetota</taxon>
        <taxon>Planctomycetia</taxon>
        <taxon>Gemmatales</taxon>
        <taxon>Gemmataceae</taxon>
        <taxon>Frigoriglobus</taxon>
    </lineage>
</organism>
<dbReference type="Proteomes" id="UP000503447">
    <property type="component" value="Chromosome"/>
</dbReference>
<evidence type="ECO:0000313" key="3">
    <source>
        <dbReference type="Proteomes" id="UP000503447"/>
    </source>
</evidence>
<dbReference type="KEGG" id="ftj:FTUN_1710"/>
<dbReference type="AlphaFoldDB" id="A0A6M5YLR4"/>
<reference evidence="3" key="1">
    <citation type="submission" date="2020-05" db="EMBL/GenBank/DDBJ databases">
        <title>Frigoriglobus tundricola gen. nov., sp. nov., a psychrotolerant cellulolytic planctomycete of the family Gemmataceae with two divergent copies of 16S rRNA gene.</title>
        <authorList>
            <person name="Kulichevskaya I.S."/>
            <person name="Ivanova A.A."/>
            <person name="Naumoff D.G."/>
            <person name="Beletsky A.V."/>
            <person name="Rijpstra W.I.C."/>
            <person name="Sinninghe Damste J.S."/>
            <person name="Mardanov A.V."/>
            <person name="Ravin N.V."/>
            <person name="Dedysh S.N."/>
        </authorList>
    </citation>
    <scope>NUCLEOTIDE SEQUENCE [LARGE SCALE GENOMIC DNA]</scope>
    <source>
        <strain evidence="3">PL17</strain>
    </source>
</reference>
<sequence>MSKVTDLMKDDRSGGPAPTNEGVSRLFKEIGAELSHQAKAGAHEMAAALFRTHDGFVMYGREGKEDNTVEHGLPEAAKENDGIER</sequence>
<gene>
    <name evidence="2" type="ORF">FTUN_1710</name>
</gene>
<proteinExistence type="predicted"/>
<accession>A0A6M5YLR4</accession>
<name>A0A6M5YLR4_9BACT</name>
<evidence type="ECO:0000313" key="2">
    <source>
        <dbReference type="EMBL" id="QJW94191.1"/>
    </source>
</evidence>